<evidence type="ECO:0000313" key="1">
    <source>
        <dbReference type="EMBL" id="ENO13772.1"/>
    </source>
</evidence>
<dbReference type="STRING" id="626887.J057_20290"/>
<protein>
    <submittedName>
        <fullName evidence="1">Organic solvent ABC transporter permease</fullName>
    </submittedName>
</protein>
<gene>
    <name evidence="1" type="ORF">J057_20290</name>
</gene>
<accession>N6WRX9</accession>
<dbReference type="RefSeq" id="WP_004581993.1">
    <property type="nucleotide sequence ID" value="NZ_AP028878.1"/>
</dbReference>
<evidence type="ECO:0000313" key="2">
    <source>
        <dbReference type="Proteomes" id="UP000013165"/>
    </source>
</evidence>
<name>N6WRX9_9GAMM</name>
<keyword evidence="2" id="KW-1185">Reference proteome</keyword>
<dbReference type="OrthoDB" id="5592990at2"/>
<organism evidence="1 2">
    <name type="scientific">Marinobacter nanhaiticus D15-8W</name>
    <dbReference type="NCBI Taxonomy" id="626887"/>
    <lineage>
        <taxon>Bacteria</taxon>
        <taxon>Pseudomonadati</taxon>
        <taxon>Pseudomonadota</taxon>
        <taxon>Gammaproteobacteria</taxon>
        <taxon>Pseudomonadales</taxon>
        <taxon>Marinobacteraceae</taxon>
        <taxon>Marinobacter</taxon>
    </lineage>
</organism>
<dbReference type="PATRIC" id="fig|626887.3.peg.4060"/>
<dbReference type="AlphaFoldDB" id="N6WRX9"/>
<dbReference type="eggNOG" id="ENOG5033FQS">
    <property type="taxonomic scope" value="Bacteria"/>
</dbReference>
<dbReference type="Proteomes" id="UP000013165">
    <property type="component" value="Unassembled WGS sequence"/>
</dbReference>
<sequence>MRLKPLVLISSLALLQGCGGDSGGGDDTSTGQLTLSGVEGLAYQTQSQTGETDANGHFKYYPGETVSFSVGDLPIASDVPADDIITPLQFLAETREALRNAIPDDQGLLSHRPVERQVIDNPTLVNITRFLLALDDNQSIADDDNVVITDRVVSQLNEQLKALATPIDFAQPVSTFAVADIGEADDDSDDQYSPVNQLLRDICFQPEGDELCEDPPTQAEIDAAPELAEDEVRDPDIEYKIDLENERERILNAIREVNDIDLDDVEEYLLRELDRITTDRANDYYLSSVTANLPATDTRIKDVILKKVGGKPDLLKIEAKSTNPSAVVVHSYNAQTHSVEYFVAGEAGEESNLIINFRPADDYRWLRKPLRVVIE</sequence>
<reference evidence="1 2" key="1">
    <citation type="journal article" date="2013" name="Genome Announc.">
        <title>Genome Sequence of the Polycyclic Aromatic Hydrocarbon-Degrading Bacterium Strain Marinobacter nanhaiticus D15-8WT.</title>
        <authorList>
            <person name="Cui Z."/>
            <person name="Gao W."/>
            <person name="Li Q."/>
            <person name="Xu G."/>
            <person name="Zheng L."/>
        </authorList>
    </citation>
    <scope>NUCLEOTIDE SEQUENCE [LARGE SCALE GENOMIC DNA]</scope>
    <source>
        <strain evidence="1 2">D15-8W</strain>
    </source>
</reference>
<comment type="caution">
    <text evidence="1">The sequence shown here is derived from an EMBL/GenBank/DDBJ whole genome shotgun (WGS) entry which is preliminary data.</text>
</comment>
<dbReference type="PROSITE" id="PS51257">
    <property type="entry name" value="PROKAR_LIPOPROTEIN"/>
    <property type="match status" value="1"/>
</dbReference>
<dbReference type="EMBL" id="APLQ01000014">
    <property type="protein sequence ID" value="ENO13772.1"/>
    <property type="molecule type" value="Genomic_DNA"/>
</dbReference>
<proteinExistence type="predicted"/>
<dbReference type="HOGENOM" id="CLU_745573_0_0_6"/>